<reference evidence="2 3" key="1">
    <citation type="submission" date="2024-01" db="EMBL/GenBank/DDBJ databases">
        <title>Maribacter spp. originated from different algae showed divergent polysaccharides utilization ability.</title>
        <authorList>
            <person name="Wang H."/>
            <person name="Wu Y."/>
        </authorList>
    </citation>
    <scope>NUCLEOTIDE SEQUENCE [LARGE SCALE GENOMIC DNA]</scope>
    <source>
        <strain evidence="2 3">PR1</strain>
    </source>
</reference>
<evidence type="ECO:0000313" key="3">
    <source>
        <dbReference type="Proteomes" id="UP001356308"/>
    </source>
</evidence>
<dbReference type="Proteomes" id="UP001356308">
    <property type="component" value="Unassembled WGS sequence"/>
</dbReference>
<keyword evidence="1" id="KW-0812">Transmembrane</keyword>
<accession>A0ABU7INH0</accession>
<evidence type="ECO:0000313" key="2">
    <source>
        <dbReference type="EMBL" id="MEE1974509.1"/>
    </source>
</evidence>
<evidence type="ECO:0000256" key="1">
    <source>
        <dbReference type="SAM" id="Phobius"/>
    </source>
</evidence>
<feature type="transmembrane region" description="Helical" evidence="1">
    <location>
        <begin position="89"/>
        <end position="109"/>
    </location>
</feature>
<organism evidence="2 3">
    <name type="scientific">Maribacter cobaltidurans</name>
    <dbReference type="NCBI Taxonomy" id="1178778"/>
    <lineage>
        <taxon>Bacteria</taxon>
        <taxon>Pseudomonadati</taxon>
        <taxon>Bacteroidota</taxon>
        <taxon>Flavobacteriia</taxon>
        <taxon>Flavobacteriales</taxon>
        <taxon>Flavobacteriaceae</taxon>
        <taxon>Maribacter</taxon>
    </lineage>
</organism>
<keyword evidence="1" id="KW-1133">Transmembrane helix</keyword>
<dbReference type="EMBL" id="JAZDDG010000001">
    <property type="protein sequence ID" value="MEE1974509.1"/>
    <property type="molecule type" value="Genomic_DNA"/>
</dbReference>
<protein>
    <recommendedName>
        <fullName evidence="4">DUF3325 domain-containing protein</fullName>
    </recommendedName>
</protein>
<sequence length="110" mass="12463">MYTFIFTLAFIGFYLCYATSKRMVIANNFGFEEWCYENNLISNSIGVTSLLSAASTSIFLWGWGTGLFTFIIVLMTVGSIIIILQPLRLLNYLSLVTGLLLFLLFQYLIS</sequence>
<feature type="transmembrane region" description="Helical" evidence="1">
    <location>
        <begin position="58"/>
        <end position="82"/>
    </location>
</feature>
<dbReference type="RefSeq" id="WP_272649352.1">
    <property type="nucleotide sequence ID" value="NZ_JAZDDG010000001.1"/>
</dbReference>
<keyword evidence="3" id="KW-1185">Reference proteome</keyword>
<proteinExistence type="predicted"/>
<evidence type="ECO:0008006" key="4">
    <source>
        <dbReference type="Google" id="ProtNLM"/>
    </source>
</evidence>
<keyword evidence="1" id="KW-0472">Membrane</keyword>
<comment type="caution">
    <text evidence="2">The sequence shown here is derived from an EMBL/GenBank/DDBJ whole genome shotgun (WGS) entry which is preliminary data.</text>
</comment>
<name>A0ABU7INH0_9FLAO</name>
<gene>
    <name evidence="2" type="ORF">V1I91_00400</name>
</gene>